<dbReference type="AlphaFoldDB" id="A0A560F6E4"/>
<evidence type="ECO:0000313" key="3">
    <source>
        <dbReference type="Proteomes" id="UP000319859"/>
    </source>
</evidence>
<keyword evidence="1" id="KW-0812">Transmembrane</keyword>
<protein>
    <submittedName>
        <fullName evidence="2">Uncharacterized protein</fullName>
    </submittedName>
</protein>
<reference evidence="2 3" key="1">
    <citation type="submission" date="2019-06" db="EMBL/GenBank/DDBJ databases">
        <title>Genomic Encyclopedia of Type Strains, Phase IV (KMG-V): Genome sequencing to study the core and pangenomes of soil and plant-associated prokaryotes.</title>
        <authorList>
            <person name="Whitman W."/>
        </authorList>
    </citation>
    <scope>NUCLEOTIDE SEQUENCE [LARGE SCALE GENOMIC DNA]</scope>
    <source>
        <strain evidence="2 3">BR 11880</strain>
    </source>
</reference>
<feature type="transmembrane region" description="Helical" evidence="1">
    <location>
        <begin position="12"/>
        <end position="35"/>
    </location>
</feature>
<comment type="caution">
    <text evidence="2">The sequence shown here is derived from an EMBL/GenBank/DDBJ whole genome shotgun (WGS) entry which is preliminary data.</text>
</comment>
<gene>
    <name evidence="2" type="ORF">FBZ89_11134</name>
</gene>
<keyword evidence="1" id="KW-1133">Transmembrane helix</keyword>
<accession>A0A560F6E4</accession>
<dbReference type="RefSeq" id="WP_145751162.1">
    <property type="nucleotide sequence ID" value="NZ_VITN01000011.1"/>
</dbReference>
<dbReference type="EMBL" id="VITN01000011">
    <property type="protein sequence ID" value="TWB17183.1"/>
    <property type="molecule type" value="Genomic_DNA"/>
</dbReference>
<dbReference type="OrthoDB" id="9957014at2"/>
<proteinExistence type="predicted"/>
<name>A0A560F6E4_9PROT</name>
<feature type="transmembrane region" description="Helical" evidence="1">
    <location>
        <begin position="95"/>
        <end position="115"/>
    </location>
</feature>
<dbReference type="Proteomes" id="UP000319859">
    <property type="component" value="Unassembled WGS sequence"/>
</dbReference>
<sequence length="169" mass="17728">METPALRERLRAIPVFLGFAVVGGGVLCLALFSLLPLIHDIGAGAPLITLAPRDAIGLPLAVTLFAFAAMTLFRAPEVGPAKRTKTRAKRSAGRVSGPVVCLGVALLGIVFAFLASPITTVIVEMAVSSRGYVACPALLGERPAHLRWTHDTLDRCPLPAKKGAPEDRG</sequence>
<evidence type="ECO:0000256" key="1">
    <source>
        <dbReference type="SAM" id="Phobius"/>
    </source>
</evidence>
<feature type="transmembrane region" description="Helical" evidence="1">
    <location>
        <begin position="55"/>
        <end position="75"/>
    </location>
</feature>
<keyword evidence="1" id="KW-0472">Membrane</keyword>
<organism evidence="2 3">
    <name type="scientific">Nitrospirillum amazonense</name>
    <dbReference type="NCBI Taxonomy" id="28077"/>
    <lineage>
        <taxon>Bacteria</taxon>
        <taxon>Pseudomonadati</taxon>
        <taxon>Pseudomonadota</taxon>
        <taxon>Alphaproteobacteria</taxon>
        <taxon>Rhodospirillales</taxon>
        <taxon>Azospirillaceae</taxon>
        <taxon>Nitrospirillum</taxon>
    </lineage>
</organism>
<evidence type="ECO:0000313" key="2">
    <source>
        <dbReference type="EMBL" id="TWB17183.1"/>
    </source>
</evidence>